<evidence type="ECO:0000256" key="2">
    <source>
        <dbReference type="ARBA" id="ARBA00022692"/>
    </source>
</evidence>
<dbReference type="STRING" id="1218108.GCA_000382425_00277"/>
<keyword evidence="7" id="KW-1185">Reference proteome</keyword>
<dbReference type="Proteomes" id="UP000321245">
    <property type="component" value="Unassembled WGS sequence"/>
</dbReference>
<organism evidence="6 7">
    <name type="scientific">Empedobacter brevis NBRC 14943 = ATCC 43319</name>
    <dbReference type="NCBI Taxonomy" id="1218108"/>
    <lineage>
        <taxon>Bacteria</taxon>
        <taxon>Pseudomonadati</taxon>
        <taxon>Bacteroidota</taxon>
        <taxon>Flavobacteriia</taxon>
        <taxon>Flavobacteriales</taxon>
        <taxon>Weeksellaceae</taxon>
        <taxon>Empedobacter</taxon>
    </lineage>
</organism>
<keyword evidence="2" id="KW-0812">Transmembrane</keyword>
<evidence type="ECO:0000256" key="3">
    <source>
        <dbReference type="ARBA" id="ARBA00022989"/>
    </source>
</evidence>
<evidence type="ECO:0000313" key="7">
    <source>
        <dbReference type="Proteomes" id="UP000321245"/>
    </source>
</evidence>
<comment type="caution">
    <text evidence="6">The sequence shown here is derived from an EMBL/GenBank/DDBJ whole genome shotgun (WGS) entry which is preliminary data.</text>
</comment>
<dbReference type="EMBL" id="BJXC01000001">
    <property type="protein sequence ID" value="GEM50488.1"/>
    <property type="molecule type" value="Genomic_DNA"/>
</dbReference>
<evidence type="ECO:0000256" key="4">
    <source>
        <dbReference type="ARBA" id="ARBA00023136"/>
    </source>
</evidence>
<accession>A0A511NDC4</accession>
<reference evidence="6 7" key="1">
    <citation type="submission" date="2019-07" db="EMBL/GenBank/DDBJ databases">
        <title>Whole genome shotgun sequence of Empedobacter brevis NBRC 14943.</title>
        <authorList>
            <person name="Hosoyama A."/>
            <person name="Uohara A."/>
            <person name="Ohji S."/>
            <person name="Ichikawa N."/>
        </authorList>
    </citation>
    <scope>NUCLEOTIDE SEQUENCE [LARGE SCALE GENOMIC DNA]</scope>
    <source>
        <strain evidence="6 7">NBRC 14943</strain>
    </source>
</reference>
<dbReference type="InterPro" id="IPR010652">
    <property type="entry name" value="DUF1232"/>
</dbReference>
<proteinExistence type="predicted"/>
<sequence>MYFVLPNTFLNIFGKMKKSKFFKVAGAAAMAAQKDKSFFEKVKAFFRMLGDYKNGSYKPDNMNLFIGFVAALYIISPIDIIPEALFGPFGLIDDFGILLFGMKYFNKEVIKYLAWKDMQKAYTNIEDAKIIE</sequence>
<dbReference type="AlphaFoldDB" id="A0A511NDC4"/>
<evidence type="ECO:0000313" key="6">
    <source>
        <dbReference type="EMBL" id="GEM50488.1"/>
    </source>
</evidence>
<name>A0A511NDC4_9FLAO</name>
<protein>
    <recommendedName>
        <fullName evidence="5">DUF1232 domain-containing protein</fullName>
    </recommendedName>
</protein>
<comment type="subcellular location">
    <subcellularLocation>
        <location evidence="1">Endomembrane system</location>
        <topology evidence="1">Multi-pass membrane protein</topology>
    </subcellularLocation>
</comment>
<keyword evidence="3" id="KW-1133">Transmembrane helix</keyword>
<evidence type="ECO:0000256" key="1">
    <source>
        <dbReference type="ARBA" id="ARBA00004127"/>
    </source>
</evidence>
<dbReference type="Pfam" id="PF06803">
    <property type="entry name" value="DUF1232"/>
    <property type="match status" value="1"/>
</dbReference>
<feature type="domain" description="DUF1232" evidence="5">
    <location>
        <begin position="68"/>
        <end position="100"/>
    </location>
</feature>
<gene>
    <name evidence="6" type="ORF">EB1_02780</name>
</gene>
<dbReference type="GO" id="GO:0012505">
    <property type="term" value="C:endomembrane system"/>
    <property type="evidence" value="ECO:0007669"/>
    <property type="project" value="UniProtKB-SubCell"/>
</dbReference>
<evidence type="ECO:0000259" key="5">
    <source>
        <dbReference type="Pfam" id="PF06803"/>
    </source>
</evidence>
<keyword evidence="4" id="KW-0472">Membrane</keyword>